<name>A0A402DBT4_MICAE</name>
<keyword evidence="1" id="KW-0479">Metal-binding</keyword>
<dbReference type="SUPFAM" id="SSF48484">
    <property type="entry name" value="Lipoxigenase"/>
    <property type="match status" value="1"/>
</dbReference>
<evidence type="ECO:0000313" key="5">
    <source>
        <dbReference type="EMBL" id="GCE59679.1"/>
    </source>
</evidence>
<dbReference type="EC" id="1.13.11.33" evidence="5"/>
<dbReference type="PRINTS" id="PR00087">
    <property type="entry name" value="LIPOXYGENASE"/>
</dbReference>
<dbReference type="GO" id="GO:0050473">
    <property type="term" value="F:arachidonate 15-lipoxygenase activity"/>
    <property type="evidence" value="ECO:0007669"/>
    <property type="project" value="UniProtKB-EC"/>
</dbReference>
<keyword evidence="2 5" id="KW-0560">Oxidoreductase</keyword>
<dbReference type="Pfam" id="PF00305">
    <property type="entry name" value="Lipoxygenase"/>
    <property type="match status" value="1"/>
</dbReference>
<dbReference type="PANTHER" id="PTHR11771">
    <property type="entry name" value="LIPOXYGENASE"/>
    <property type="match status" value="1"/>
</dbReference>
<dbReference type="InterPro" id="IPR000907">
    <property type="entry name" value="LipOase"/>
</dbReference>
<dbReference type="Gene3D" id="3.10.450.60">
    <property type="match status" value="1"/>
</dbReference>
<evidence type="ECO:0000256" key="2">
    <source>
        <dbReference type="ARBA" id="ARBA00023002"/>
    </source>
</evidence>
<sequence>MVNTPPPTPCLPQNEPDANRRADSLNLQRQAYRYDYQYLPPLVLMESVPAEENFSFQYITERLAATAELPANMLAVKVKSFLDPLDELQDYEDFFAIIPLPKIAKVYQTNDAFAEQRLSGANPLVLRLLKPGDARAQVLNQIPSSKTDFEPLFQVNQELAAGNIYIADYTGTDINYLGPSLIQGGTHAKGRKYLPKPRAFFWWRKSGIRDRGKLVPIAIQFGENAEKLYTPFEKNPLAWLFAKICVQVADSNHHEMNSHLCRTHFVMEPIAIGTARQLAENHPLSLLLKPHLRFMLTNNHLGQERLINPGGPVDELLAGTLGESMALVKDAYANWNLRDFAFPKEISNRGMDDTERLPHYPYRDDGMLVWQSINQFVSDYLHYFYPNPQDITNDQELQAWAGELSNSAADQGGNVKGMPANFTDVEDLIEVVTTIIFICGPLHSAVNYGQYDYMTFAANMPLAAYCDLPEAIKDTTGSIIGDARGSITEKDILQLLPPYKKAADQLQSLFTLSDYRYDQLGYYDKAFRELYGRKFEEVFAEGDQATITGFLRQFQQNLNMNEQEIDANNQKRIVPYTYLKPSLILNSISI</sequence>
<proteinExistence type="predicted"/>
<dbReference type="EMBL" id="BIFY01000019">
    <property type="protein sequence ID" value="GCE59679.1"/>
    <property type="molecule type" value="Genomic_DNA"/>
</dbReference>
<dbReference type="InterPro" id="IPR013819">
    <property type="entry name" value="LipOase_C"/>
</dbReference>
<dbReference type="AlphaFoldDB" id="A0A402DBT4"/>
<feature type="compositionally biased region" description="Pro residues" evidence="3">
    <location>
        <begin position="1"/>
        <end position="10"/>
    </location>
</feature>
<evidence type="ECO:0000256" key="3">
    <source>
        <dbReference type="SAM" id="MobiDB-lite"/>
    </source>
</evidence>
<dbReference type="PROSITE" id="PS51393">
    <property type="entry name" value="LIPOXYGENASE_3"/>
    <property type="match status" value="1"/>
</dbReference>
<dbReference type="Proteomes" id="UP000289660">
    <property type="component" value="Unassembled WGS sequence"/>
</dbReference>
<reference evidence="6" key="1">
    <citation type="submission" date="2018-12" db="EMBL/GenBank/DDBJ databases">
        <title>Genome sequence of Microcystis aeruginosa NIES-4285.</title>
        <authorList>
            <person name="Tanabe Y."/>
        </authorList>
    </citation>
    <scope>NUCLEOTIDE SEQUENCE [LARGE SCALE GENOMIC DNA]</scope>
    <source>
        <strain evidence="6">NIES-4285</strain>
    </source>
</reference>
<feature type="domain" description="Lipoxygenase" evidence="4">
    <location>
        <begin position="4"/>
        <end position="590"/>
    </location>
</feature>
<evidence type="ECO:0000259" key="4">
    <source>
        <dbReference type="PROSITE" id="PS51393"/>
    </source>
</evidence>
<protein>
    <submittedName>
        <fullName evidence="5">Arachidonate 15-lipoxygenase</fullName>
        <ecNumber evidence="5">1.13.11.33</ecNumber>
    </submittedName>
</protein>
<feature type="region of interest" description="Disordered" evidence="3">
    <location>
        <begin position="1"/>
        <end position="20"/>
    </location>
</feature>
<organism evidence="5 6">
    <name type="scientific">Microcystis aeruginosa NIES-4285</name>
    <dbReference type="NCBI Taxonomy" id="2497681"/>
    <lineage>
        <taxon>Bacteria</taxon>
        <taxon>Bacillati</taxon>
        <taxon>Cyanobacteriota</taxon>
        <taxon>Cyanophyceae</taxon>
        <taxon>Oscillatoriophycideae</taxon>
        <taxon>Chroococcales</taxon>
        <taxon>Microcystaceae</taxon>
        <taxon>Microcystis</taxon>
    </lineage>
</organism>
<accession>A0A402DBT4</accession>
<evidence type="ECO:0000313" key="6">
    <source>
        <dbReference type="Proteomes" id="UP000289660"/>
    </source>
</evidence>
<dbReference type="GO" id="GO:0046872">
    <property type="term" value="F:metal ion binding"/>
    <property type="evidence" value="ECO:0007669"/>
    <property type="project" value="UniProtKB-KW"/>
</dbReference>
<dbReference type="RefSeq" id="WP_130756936.1">
    <property type="nucleotide sequence ID" value="NZ_BIFY01000019.1"/>
</dbReference>
<dbReference type="Gene3D" id="1.20.245.10">
    <property type="entry name" value="Lipoxygenase-1, Domain 5"/>
    <property type="match status" value="1"/>
</dbReference>
<dbReference type="InterPro" id="IPR036226">
    <property type="entry name" value="LipOase_C_sf"/>
</dbReference>
<comment type="caution">
    <text evidence="5">The sequence shown here is derived from an EMBL/GenBank/DDBJ whole genome shotgun (WGS) entry which is preliminary data.</text>
</comment>
<dbReference type="GO" id="GO:0034440">
    <property type="term" value="P:lipid oxidation"/>
    <property type="evidence" value="ECO:0007669"/>
    <property type="project" value="InterPro"/>
</dbReference>
<gene>
    <name evidence="5" type="primary">loxA</name>
    <name evidence="5" type="ORF">MiAbB_01598</name>
</gene>
<evidence type="ECO:0000256" key="1">
    <source>
        <dbReference type="ARBA" id="ARBA00022723"/>
    </source>
</evidence>